<feature type="region of interest" description="Disordered" evidence="4">
    <location>
        <begin position="846"/>
        <end position="889"/>
    </location>
</feature>
<evidence type="ECO:0000256" key="1">
    <source>
        <dbReference type="ARBA" id="ARBA00004442"/>
    </source>
</evidence>
<feature type="domain" description="TonB-dependent transporter Oar-like beta-barrel" evidence="6">
    <location>
        <begin position="517"/>
        <end position="839"/>
    </location>
</feature>
<dbReference type="GO" id="GO:0030246">
    <property type="term" value="F:carbohydrate binding"/>
    <property type="evidence" value="ECO:0007669"/>
    <property type="project" value="InterPro"/>
</dbReference>
<dbReference type="InterPro" id="IPR013784">
    <property type="entry name" value="Carb-bd-like_fold"/>
</dbReference>
<feature type="compositionally biased region" description="Gly residues" evidence="4">
    <location>
        <begin position="846"/>
        <end position="877"/>
    </location>
</feature>
<sequence>MKKITASQLIPYLFLIVCLPIPAFAQVATGTIRGTVSDPSGALVPQAEVTLANSSGFSRKIKSGAAGTFEMMRLVPGRYSLSVNAKGFTPATVNDVDVFGGKVTSQNLKLEISVESEVQVTAESSTVSTSPDDNASALVIKGKDLDALSDDPDDLQNELSALAGPTAGPSGGQIYIDGFTGGQLPPKSSIREIRINRNPFSAQYDKLGYGRIEILTKPGTDKFHGSFMVNGNDKAFNSLNPFVTKEPSYYSSFLTGNASGALSKSASWFTSVFRRDNQSNSIINADILGTDGTTQNFTLAVPNPQSRIDISPRLDFQLGANNTLSVRYMFDRQKENNSGVTGFALQSQAYNVLNYENTVQISDTQILSPKIVNETRFQYTADRDSQIASSTDPTITVQGAFTGGGSNSGTVRDNQDRFELQDYITSAEGRHALNFGGRLRLTHEINSSTSGFNGNYIYQSLAAYAAGRPSEYNVTVGSSKAGVNLFDAALFFQDDWTARPNLTVSYGLRYEGQNRISDHSDWAPRLSVAYAPGARNGKKASTVFRAGYGWFFDRFSPTYVLDAIHQNGINQRQYVVKNPTFTVGDAPSASVLSSTNTTAPTLYTVAPNLKTAVNMQAAVGVDHQFGKAVTLSVTYLNSRGVHQYLSDNTNAYIASTYNATTGTGVRPNGINENIYQFQSGGVYNQNQLMLNYSIKARKVSLFGFYVLSSAKADTSGATYFPSNQTNPGSDYGRATFDVRNRFLLGGNYIAPFGISVSPFLVANSGSPFNITVGQDLNGDNQYNDRPSYATESSTDTLQTVYGNFDLNPDAGAARIPYNAGVGPAQFSMNLRVSKTFGIGPRVEGGAGAGSFGGGPRGPGGPGGGGPGGGLGPGGLSGNNGPPRLDQAPPRRYSLTFSAMSRNVFNHVSLAAPVGVLDSARFGQSTAISGGFFGSAAANRSIDLQAAFNF</sequence>
<protein>
    <submittedName>
        <fullName evidence="7">TonB-dependent receptor</fullName>
    </submittedName>
</protein>
<dbReference type="EMBL" id="CP121195">
    <property type="protein sequence ID" value="XBH15188.1"/>
    <property type="molecule type" value="Genomic_DNA"/>
</dbReference>
<organism evidence="7">
    <name type="scientific">Edaphobacter paludis</name>
    <dbReference type="NCBI Taxonomy" id="3035702"/>
    <lineage>
        <taxon>Bacteria</taxon>
        <taxon>Pseudomonadati</taxon>
        <taxon>Acidobacteriota</taxon>
        <taxon>Terriglobia</taxon>
        <taxon>Terriglobales</taxon>
        <taxon>Acidobacteriaceae</taxon>
        <taxon>Edaphobacter</taxon>
    </lineage>
</organism>
<evidence type="ECO:0000313" key="7">
    <source>
        <dbReference type="EMBL" id="XBH11658.1"/>
    </source>
</evidence>
<dbReference type="Pfam" id="PF13620">
    <property type="entry name" value="CarboxypepD_reg"/>
    <property type="match status" value="1"/>
</dbReference>
<dbReference type="Gene3D" id="2.40.170.20">
    <property type="entry name" value="TonB-dependent receptor, beta-barrel domain"/>
    <property type="match status" value="1"/>
</dbReference>
<proteinExistence type="predicted"/>
<feature type="chain" id="PRO_5043288491" evidence="5">
    <location>
        <begin position="26"/>
        <end position="949"/>
    </location>
</feature>
<keyword evidence="5" id="KW-0732">Signal</keyword>
<reference evidence="7" key="1">
    <citation type="submission" date="2023-03" db="EMBL/GenBank/DDBJ databases">
        <title>Edaphobacter sp.</title>
        <authorList>
            <person name="Huber K.J."/>
            <person name="Papendorf J."/>
            <person name="Pilke C."/>
            <person name="Bunk B."/>
            <person name="Sproeer C."/>
            <person name="Pester M."/>
        </authorList>
    </citation>
    <scope>NUCLEOTIDE SEQUENCE</scope>
    <source>
        <strain evidence="7">DSM 109919</strain>
        <strain evidence="8">DSM 109920</strain>
    </source>
</reference>
<gene>
    <name evidence="7" type="ORF">P4G45_08010</name>
    <name evidence="8" type="ORF">P8936_08480</name>
</gene>
<accession>A0AAU7DBV2</accession>
<evidence type="ECO:0000313" key="8">
    <source>
        <dbReference type="EMBL" id="XBH15188.1"/>
    </source>
</evidence>
<name>A0AAU7D336_9BACT</name>
<dbReference type="InterPro" id="IPR057601">
    <property type="entry name" value="Oar-like_b-barrel"/>
</dbReference>
<comment type="subcellular location">
    <subcellularLocation>
        <location evidence="1">Cell outer membrane</location>
    </subcellularLocation>
</comment>
<keyword evidence="2" id="KW-0472">Membrane</keyword>
<dbReference type="GO" id="GO:0009279">
    <property type="term" value="C:cell outer membrane"/>
    <property type="evidence" value="ECO:0007669"/>
    <property type="project" value="UniProtKB-SubCell"/>
</dbReference>
<dbReference type="Gene3D" id="2.60.40.1120">
    <property type="entry name" value="Carboxypeptidase-like, regulatory domain"/>
    <property type="match status" value="1"/>
</dbReference>
<dbReference type="AlphaFoldDB" id="A0AAU7D336"/>
<evidence type="ECO:0000256" key="5">
    <source>
        <dbReference type="SAM" id="SignalP"/>
    </source>
</evidence>
<dbReference type="SUPFAM" id="SSF56935">
    <property type="entry name" value="Porins"/>
    <property type="match status" value="1"/>
</dbReference>
<feature type="signal peptide" evidence="5">
    <location>
        <begin position="1"/>
        <end position="25"/>
    </location>
</feature>
<dbReference type="Pfam" id="PF25183">
    <property type="entry name" value="OMP_b-brl_4"/>
    <property type="match status" value="1"/>
</dbReference>
<dbReference type="InterPro" id="IPR036942">
    <property type="entry name" value="Beta-barrel_TonB_sf"/>
</dbReference>
<keyword evidence="3" id="KW-0998">Cell outer membrane</keyword>
<dbReference type="SUPFAM" id="SSF49452">
    <property type="entry name" value="Starch-binding domain-like"/>
    <property type="match status" value="1"/>
</dbReference>
<dbReference type="EMBL" id="CP121194">
    <property type="protein sequence ID" value="XBH11658.1"/>
    <property type="molecule type" value="Genomic_DNA"/>
</dbReference>
<evidence type="ECO:0000256" key="2">
    <source>
        <dbReference type="ARBA" id="ARBA00023136"/>
    </source>
</evidence>
<dbReference type="KEGG" id="epl:P4G45_08010"/>
<evidence type="ECO:0000256" key="4">
    <source>
        <dbReference type="SAM" id="MobiDB-lite"/>
    </source>
</evidence>
<evidence type="ECO:0000256" key="3">
    <source>
        <dbReference type="ARBA" id="ARBA00023237"/>
    </source>
</evidence>
<evidence type="ECO:0000259" key="6">
    <source>
        <dbReference type="Pfam" id="PF25183"/>
    </source>
</evidence>
<keyword evidence="7" id="KW-0675">Receptor</keyword>
<dbReference type="RefSeq" id="WP_348269148.1">
    <property type="nucleotide sequence ID" value="NZ_CP121194.1"/>
</dbReference>
<accession>A0AAU7D336</accession>